<keyword evidence="9" id="KW-0830">Ubiquinone</keyword>
<evidence type="ECO:0000256" key="5">
    <source>
        <dbReference type="ARBA" id="ARBA00022692"/>
    </source>
</evidence>
<proteinExistence type="inferred from homology"/>
<dbReference type="Gene3D" id="1.20.58.1610">
    <property type="entry name" value="NADH:ubiquinone/plastoquinone oxidoreductase, chain 3"/>
    <property type="match status" value="1"/>
</dbReference>
<keyword evidence="9" id="KW-0249">Electron transport</keyword>
<dbReference type="InterPro" id="IPR000440">
    <property type="entry name" value="NADH_UbQ/plastoQ_OxRdtase_su3"/>
</dbReference>
<evidence type="ECO:0000256" key="9">
    <source>
        <dbReference type="RuleBase" id="RU003640"/>
    </source>
</evidence>
<sequence length="115" mass="13553">MIVLFFGLLLFTILGLIIWLSCSSLFNNNNVISTYWCSPYECGFVSNSLSFNFFSFTYFSLLVFFVIFDLEISLLLNMSEQGLLFDNFIYYYMFLFILLISFVLEIFGGYVHWGY</sequence>
<comment type="function">
    <text evidence="9">Core subunit of the mitochondrial membrane respiratory chain NADH dehydrogenase (Complex I) which catalyzes electron transfer from NADH through the respiratory chain, using ubiquinone as an electron acceptor. Essential for the catalytic activity of complex I.</text>
</comment>
<keyword evidence="9" id="KW-0520">NAD</keyword>
<evidence type="ECO:0000256" key="7">
    <source>
        <dbReference type="ARBA" id="ARBA00023136"/>
    </source>
</evidence>
<organism evidence="10">
    <name type="scientific">Paruterina candelabraria</name>
    <dbReference type="NCBI Taxonomy" id="2364639"/>
    <lineage>
        <taxon>Eukaryota</taxon>
        <taxon>Metazoa</taxon>
        <taxon>Spiralia</taxon>
        <taxon>Lophotrochozoa</taxon>
        <taxon>Platyhelminthes</taxon>
        <taxon>Cestoda</taxon>
        <taxon>Eucestoda</taxon>
        <taxon>Cyclophyllidea</taxon>
        <taxon>Paruterinidae</taxon>
        <taxon>Paruterina</taxon>
    </lineage>
</organism>
<keyword evidence="9 10" id="KW-0496">Mitochondrion</keyword>
<protein>
    <recommendedName>
        <fullName evidence="3 9">NADH-ubiquinone oxidoreductase chain 3</fullName>
        <ecNumber evidence="9">7.1.1.2</ecNumber>
    </recommendedName>
</protein>
<dbReference type="AlphaFoldDB" id="A0A386HV96"/>
<dbReference type="GO" id="GO:0008137">
    <property type="term" value="F:NADH dehydrogenase (ubiquinone) activity"/>
    <property type="evidence" value="ECO:0007669"/>
    <property type="project" value="UniProtKB-UniRule"/>
</dbReference>
<accession>A0A386HV96</accession>
<evidence type="ECO:0000256" key="2">
    <source>
        <dbReference type="ARBA" id="ARBA00008472"/>
    </source>
</evidence>
<keyword evidence="5" id="KW-0812">Transmembrane</keyword>
<keyword evidence="7" id="KW-0472">Membrane</keyword>
<dbReference type="GO" id="GO:0031966">
    <property type="term" value="C:mitochondrial membrane"/>
    <property type="evidence" value="ECO:0007669"/>
    <property type="project" value="UniProtKB-SubCell"/>
</dbReference>
<evidence type="ECO:0000256" key="8">
    <source>
        <dbReference type="ARBA" id="ARBA00049551"/>
    </source>
</evidence>
<keyword evidence="6" id="KW-1133">Transmembrane helix</keyword>
<comment type="subcellular location">
    <subcellularLocation>
        <location evidence="1">Membrane</location>
    </subcellularLocation>
    <subcellularLocation>
        <location evidence="9">Mitochondrion membrane</location>
        <topology evidence="9">Multi-pass membrane protein</topology>
    </subcellularLocation>
</comment>
<reference evidence="10" key="1">
    <citation type="journal article" date="2018" name="Acta Trop.">
        <title>Mitochondrial genome of Paruterina candelabraria (Cestoda: Paruterinidae), with implications for the relationships between the genera Cladotaenia and Paruterina.</title>
        <authorList>
            <person name="Guo A."/>
            <person name="Wang L."/>
            <person name="Zhang S."/>
            <person name="Zheng Y."/>
            <person name="Georgiev B.B."/>
            <person name="Luo X."/>
            <person name="Huang S."/>
            <person name="Cai X."/>
        </authorList>
    </citation>
    <scope>NUCLEOTIDE SEQUENCE</scope>
</reference>
<comment type="catalytic activity">
    <reaction evidence="8 9">
        <text>a ubiquinone + NADH + 5 H(+)(in) = a ubiquinol + NAD(+) + 4 H(+)(out)</text>
        <dbReference type="Rhea" id="RHEA:29091"/>
        <dbReference type="Rhea" id="RHEA-COMP:9565"/>
        <dbReference type="Rhea" id="RHEA-COMP:9566"/>
        <dbReference type="ChEBI" id="CHEBI:15378"/>
        <dbReference type="ChEBI" id="CHEBI:16389"/>
        <dbReference type="ChEBI" id="CHEBI:17976"/>
        <dbReference type="ChEBI" id="CHEBI:57540"/>
        <dbReference type="ChEBI" id="CHEBI:57945"/>
        <dbReference type="EC" id="7.1.1.2"/>
    </reaction>
</comment>
<dbReference type="Pfam" id="PF00507">
    <property type="entry name" value="Oxidored_q4"/>
    <property type="match status" value="1"/>
</dbReference>
<keyword evidence="9" id="KW-1278">Translocase</keyword>
<keyword evidence="9" id="KW-0679">Respiratory chain</keyword>
<dbReference type="EC" id="7.1.1.2" evidence="9"/>
<geneLocation type="mitochondrion" evidence="10"/>
<name>A0A386HV96_9CEST</name>
<keyword evidence="4 9" id="KW-0813">Transport</keyword>
<comment type="similarity">
    <text evidence="2 9">Belongs to the complex I subunit 3 family.</text>
</comment>
<dbReference type="InterPro" id="IPR038430">
    <property type="entry name" value="NDAH_ubi_oxred_su3_sf"/>
</dbReference>
<evidence type="ECO:0000313" key="10">
    <source>
        <dbReference type="EMBL" id="AYD49585.1"/>
    </source>
</evidence>
<evidence type="ECO:0000256" key="4">
    <source>
        <dbReference type="ARBA" id="ARBA00022448"/>
    </source>
</evidence>
<gene>
    <name evidence="10" type="primary">nad3</name>
</gene>
<dbReference type="EMBL" id="MH282837">
    <property type="protein sequence ID" value="AYD49585.1"/>
    <property type="molecule type" value="Genomic_DNA"/>
</dbReference>
<evidence type="ECO:0000256" key="3">
    <source>
        <dbReference type="ARBA" id="ARBA00021007"/>
    </source>
</evidence>
<evidence type="ECO:0000256" key="1">
    <source>
        <dbReference type="ARBA" id="ARBA00004370"/>
    </source>
</evidence>
<evidence type="ECO:0000256" key="6">
    <source>
        <dbReference type="ARBA" id="ARBA00022989"/>
    </source>
</evidence>